<dbReference type="Pfam" id="PF13489">
    <property type="entry name" value="Methyltransf_23"/>
    <property type="match status" value="1"/>
</dbReference>
<accession>A0A366EPX5</accession>
<protein>
    <submittedName>
        <fullName evidence="1">Methyltransferase family protein</fullName>
    </submittedName>
</protein>
<dbReference type="AlphaFoldDB" id="A0A366EPX5"/>
<dbReference type="Gene3D" id="3.40.50.150">
    <property type="entry name" value="Vaccinia Virus protein VP39"/>
    <property type="match status" value="1"/>
</dbReference>
<dbReference type="InterPro" id="IPR029063">
    <property type="entry name" value="SAM-dependent_MTases_sf"/>
</dbReference>
<name>A0A366EPX5_9HYPH</name>
<dbReference type="GO" id="GO:0008168">
    <property type="term" value="F:methyltransferase activity"/>
    <property type="evidence" value="ECO:0007669"/>
    <property type="project" value="UniProtKB-KW"/>
</dbReference>
<organism evidence="1 2">
    <name type="scientific">Roseiarcus fermentans</name>
    <dbReference type="NCBI Taxonomy" id="1473586"/>
    <lineage>
        <taxon>Bacteria</taxon>
        <taxon>Pseudomonadati</taxon>
        <taxon>Pseudomonadota</taxon>
        <taxon>Alphaproteobacteria</taxon>
        <taxon>Hyphomicrobiales</taxon>
        <taxon>Roseiarcaceae</taxon>
        <taxon>Roseiarcus</taxon>
    </lineage>
</organism>
<keyword evidence="1" id="KW-0808">Transferase</keyword>
<evidence type="ECO:0000313" key="1">
    <source>
        <dbReference type="EMBL" id="RBP03549.1"/>
    </source>
</evidence>
<dbReference type="RefSeq" id="WP_113892702.1">
    <property type="nucleotide sequence ID" value="NZ_QNRK01000043.1"/>
</dbReference>
<reference evidence="1 2" key="1">
    <citation type="submission" date="2018-06" db="EMBL/GenBank/DDBJ databases">
        <title>Genomic Encyclopedia of Type Strains, Phase IV (KMG-IV): sequencing the most valuable type-strain genomes for metagenomic binning, comparative biology and taxonomic classification.</title>
        <authorList>
            <person name="Goeker M."/>
        </authorList>
    </citation>
    <scope>NUCLEOTIDE SEQUENCE [LARGE SCALE GENOMIC DNA]</scope>
    <source>
        <strain evidence="1 2">DSM 24875</strain>
    </source>
</reference>
<keyword evidence="2" id="KW-1185">Reference proteome</keyword>
<evidence type="ECO:0000313" key="2">
    <source>
        <dbReference type="Proteomes" id="UP000253529"/>
    </source>
</evidence>
<dbReference type="Proteomes" id="UP000253529">
    <property type="component" value="Unassembled WGS sequence"/>
</dbReference>
<gene>
    <name evidence="1" type="ORF">DFR50_14335</name>
</gene>
<keyword evidence="1" id="KW-0489">Methyltransferase</keyword>
<comment type="caution">
    <text evidence="1">The sequence shown here is derived from an EMBL/GenBank/DDBJ whole genome shotgun (WGS) entry which is preliminary data.</text>
</comment>
<sequence length="300" mass="32647">MAATMASLLKGSESLRILDFGSGAGVFARRMADLGFTNVVAYDPFSHPVRPAGLFDLVTAIEVVEHTPRPVETFFEMASFTKDTGALIVGQTLQPANIGELKCNWWYTAPRNGHVSTYSIKTFAMIGKKLGLDVRARSESVGLFGFARPSLLPNLAEVMDRLGPRYAVNVLEASGRGADPAKWHGVEKGDVQFRWTAGDRVAWDRKLTQGRNRIEVPFLMEIMPGYARQCRLAVERAELPTSIVDGRLVAELDVTDPSGAVSVELIMPAPVSPESLGRAPDRRNLGLAIPVASPDIDMPL</sequence>
<dbReference type="OrthoDB" id="9816564at2"/>
<dbReference type="SUPFAM" id="SSF53335">
    <property type="entry name" value="S-adenosyl-L-methionine-dependent methyltransferases"/>
    <property type="match status" value="1"/>
</dbReference>
<dbReference type="GO" id="GO:0032259">
    <property type="term" value="P:methylation"/>
    <property type="evidence" value="ECO:0007669"/>
    <property type="project" value="UniProtKB-KW"/>
</dbReference>
<proteinExistence type="predicted"/>
<dbReference type="EMBL" id="QNRK01000043">
    <property type="protein sequence ID" value="RBP03549.1"/>
    <property type="molecule type" value="Genomic_DNA"/>
</dbReference>